<dbReference type="EC" id="5.1.99.6" evidence="19"/>
<dbReference type="RefSeq" id="WP_377387054.1">
    <property type="nucleotide sequence ID" value="NZ_JBHSAN010000008.1"/>
</dbReference>
<comment type="similarity">
    <text evidence="4 19">In the C-terminal section; belongs to the NnrD/CARKD family.</text>
</comment>
<accession>A0ABW5W1L6</accession>
<gene>
    <name evidence="18" type="primary">nnrE</name>
    <name evidence="17" type="synonym">nnrD</name>
    <name evidence="22" type="ORF">ACFS2C_00220</name>
</gene>
<dbReference type="CDD" id="cd01171">
    <property type="entry name" value="YXKO-related"/>
    <property type="match status" value="1"/>
</dbReference>
<comment type="cofactor">
    <cofactor evidence="18 19">
        <name>K(+)</name>
        <dbReference type="ChEBI" id="CHEBI:29103"/>
    </cofactor>
    <text evidence="18 19">Binds 1 potassium ion per subunit.</text>
</comment>
<evidence type="ECO:0000256" key="3">
    <source>
        <dbReference type="ARBA" id="ARBA00006001"/>
    </source>
</evidence>
<keyword evidence="11 18" id="KW-0413">Isomerase</keyword>
<feature type="binding site" evidence="17">
    <location>
        <position position="420"/>
    </location>
    <ligand>
        <name>(6S)-NADPHX</name>
        <dbReference type="ChEBI" id="CHEBI:64076"/>
    </ligand>
</feature>
<evidence type="ECO:0000313" key="22">
    <source>
        <dbReference type="EMBL" id="MFD2797817.1"/>
    </source>
</evidence>
<evidence type="ECO:0000256" key="7">
    <source>
        <dbReference type="ARBA" id="ARBA00022840"/>
    </source>
</evidence>
<feature type="domain" description="YjeF N-terminal" evidence="21">
    <location>
        <begin position="10"/>
        <end position="209"/>
    </location>
</feature>
<dbReference type="SUPFAM" id="SSF64153">
    <property type="entry name" value="YjeF N-terminal domain-like"/>
    <property type="match status" value="1"/>
</dbReference>
<dbReference type="HAMAP" id="MF_01966">
    <property type="entry name" value="NADHX_epimerase"/>
    <property type="match status" value="1"/>
</dbReference>
<feature type="binding site" evidence="18">
    <location>
        <position position="154"/>
    </location>
    <ligand>
        <name>(6S)-NADPHX</name>
        <dbReference type="ChEBI" id="CHEBI:64076"/>
    </ligand>
</feature>
<feature type="binding site" evidence="17">
    <location>
        <position position="304"/>
    </location>
    <ligand>
        <name>(6S)-NADPHX</name>
        <dbReference type="ChEBI" id="CHEBI:64076"/>
    </ligand>
</feature>
<feature type="binding site" evidence="18">
    <location>
        <begin position="62"/>
        <end position="66"/>
    </location>
    <ligand>
        <name>(6S)-NADPHX</name>
        <dbReference type="ChEBI" id="CHEBI:64076"/>
    </ligand>
</feature>
<evidence type="ECO:0000256" key="6">
    <source>
        <dbReference type="ARBA" id="ARBA00022741"/>
    </source>
</evidence>
<evidence type="ECO:0000256" key="10">
    <source>
        <dbReference type="ARBA" id="ARBA00023027"/>
    </source>
</evidence>
<sequence>MRGIWTTDHVRQAEDRLLARTPEGALMRRAAHGVALRAARMLAEHTGAVSGRRVVLVVGAGNNGGDALWAGSFLCRRGVGVAAVLLNPEKAHPRGLDALVRAGGRVLAPGEYPQWIERADLVIDGVVGISAQGPLRADAAAVFERVDAPVLAVDLPSGVDPDTGAVDGPAVRATSTVTFGARKPVHVLNPDRCGDVTLVDIGLGPELGEPDLVVLDAADVAAAWPLPGPADNKYSQGVTGVAAGSSAYPGAAVLSAGAAVRATSGMVRYAGPVADVVRVHWPEVVATGSVFDAGRAQSWVVGPGIGTGRDGFEVLAHVLGQGVPVCADADAITILARRPEVLDARDPDTPLVLTPHDGEFERLTGAPPGPDRVTAVREAARRFDAVVLLKGHCTLVAAPDGRVLANTARGSWLATAGSGDVLSGITGALLAAGLDPWLAAGVAADVHARAGEIAAGGVPTSASAVLAAVPDALRRVRSYLP</sequence>
<feature type="binding site" evidence="18">
    <location>
        <position position="63"/>
    </location>
    <ligand>
        <name>K(+)</name>
        <dbReference type="ChEBI" id="CHEBI:29103"/>
    </ligand>
</feature>
<keyword evidence="8 17" id="KW-0521">NADP</keyword>
<dbReference type="InterPro" id="IPR030677">
    <property type="entry name" value="Nnr"/>
</dbReference>
<dbReference type="InterPro" id="IPR004443">
    <property type="entry name" value="YjeF_N_dom"/>
</dbReference>
<comment type="subunit">
    <text evidence="17">Homotetramer.</text>
</comment>
<keyword evidence="23" id="KW-1185">Reference proteome</keyword>
<comment type="catalytic activity">
    <reaction evidence="2 18 19">
        <text>(6R)-NADPHX = (6S)-NADPHX</text>
        <dbReference type="Rhea" id="RHEA:32227"/>
        <dbReference type="ChEBI" id="CHEBI:64076"/>
        <dbReference type="ChEBI" id="CHEBI:64077"/>
        <dbReference type="EC" id="5.1.99.6"/>
    </reaction>
</comment>
<dbReference type="Gene3D" id="3.40.50.10260">
    <property type="entry name" value="YjeF N-terminal domain"/>
    <property type="match status" value="1"/>
</dbReference>
<dbReference type="InterPro" id="IPR029056">
    <property type="entry name" value="Ribokinase-like"/>
</dbReference>
<evidence type="ECO:0000256" key="4">
    <source>
        <dbReference type="ARBA" id="ARBA00009524"/>
    </source>
</evidence>
<dbReference type="Pfam" id="PF01256">
    <property type="entry name" value="Carb_kinase"/>
    <property type="match status" value="1"/>
</dbReference>
<comment type="similarity">
    <text evidence="18">Belongs to the NnrE/AIBP family.</text>
</comment>
<dbReference type="SUPFAM" id="SSF53613">
    <property type="entry name" value="Ribokinase-like"/>
    <property type="match status" value="1"/>
</dbReference>
<comment type="function">
    <text evidence="17">Catalyzes the dehydration of the S-form of NAD(P)HX at the expense of ADP, which is converted to AMP. Together with NAD(P)HX epimerase, which catalyzes the epimerization of the S- and R-forms, the enzyme allows the repair of both epimers of NAD(P)HX, a damaged form of NAD(P)H that is a result of enzymatic or heat-dependent hydration.</text>
</comment>
<evidence type="ECO:0000256" key="1">
    <source>
        <dbReference type="ARBA" id="ARBA00000013"/>
    </source>
</evidence>
<dbReference type="Proteomes" id="UP001597478">
    <property type="component" value="Unassembled WGS sequence"/>
</dbReference>
<comment type="similarity">
    <text evidence="3 19">In the N-terminal section; belongs to the NnrE/AIBP family.</text>
</comment>
<evidence type="ECO:0000259" key="21">
    <source>
        <dbReference type="PROSITE" id="PS51385"/>
    </source>
</evidence>
<comment type="cofactor">
    <cofactor evidence="17">
        <name>Mg(2+)</name>
        <dbReference type="ChEBI" id="CHEBI:18420"/>
    </cofactor>
</comment>
<feature type="binding site" evidence="17">
    <location>
        <position position="356"/>
    </location>
    <ligand>
        <name>(6S)-NADPHX</name>
        <dbReference type="ChEBI" id="CHEBI:64076"/>
    </ligand>
</feature>
<reference evidence="23" key="1">
    <citation type="journal article" date="2019" name="Int. J. Syst. Evol. Microbiol.">
        <title>The Global Catalogue of Microorganisms (GCM) 10K type strain sequencing project: providing services to taxonomists for standard genome sequencing and annotation.</title>
        <authorList>
            <consortium name="The Broad Institute Genomics Platform"/>
            <consortium name="The Broad Institute Genome Sequencing Center for Infectious Disease"/>
            <person name="Wu L."/>
            <person name="Ma J."/>
        </authorList>
    </citation>
    <scope>NUCLEOTIDE SEQUENCE [LARGE SCALE GENOMIC DNA]</scope>
    <source>
        <strain evidence="23">IBRC-M 10906</strain>
    </source>
</reference>
<dbReference type="PANTHER" id="PTHR12592">
    <property type="entry name" value="ATP-DEPENDENT (S)-NAD(P)H-HYDRATE DEHYDRATASE FAMILY MEMBER"/>
    <property type="match status" value="1"/>
</dbReference>
<evidence type="ECO:0000256" key="9">
    <source>
        <dbReference type="ARBA" id="ARBA00022958"/>
    </source>
</evidence>
<keyword evidence="10 17" id="KW-0520">NAD</keyword>
<evidence type="ECO:0000259" key="20">
    <source>
        <dbReference type="PROSITE" id="PS51383"/>
    </source>
</evidence>
<evidence type="ECO:0000256" key="19">
    <source>
        <dbReference type="PIRNR" id="PIRNR017184"/>
    </source>
</evidence>
<feature type="domain" description="YjeF C-terminal" evidence="20">
    <location>
        <begin position="216"/>
        <end position="476"/>
    </location>
</feature>
<dbReference type="PIRSF" id="PIRSF017184">
    <property type="entry name" value="Nnr"/>
    <property type="match status" value="1"/>
</dbReference>
<evidence type="ECO:0000256" key="12">
    <source>
        <dbReference type="ARBA" id="ARBA00023239"/>
    </source>
</evidence>
<organism evidence="22 23">
    <name type="scientific">Prauserella oleivorans</name>
    <dbReference type="NCBI Taxonomy" id="1478153"/>
    <lineage>
        <taxon>Bacteria</taxon>
        <taxon>Bacillati</taxon>
        <taxon>Actinomycetota</taxon>
        <taxon>Actinomycetes</taxon>
        <taxon>Pseudonocardiales</taxon>
        <taxon>Pseudonocardiaceae</taxon>
        <taxon>Prauserella</taxon>
    </lineage>
</organism>
<dbReference type="PROSITE" id="PS51383">
    <property type="entry name" value="YJEF_C_3"/>
    <property type="match status" value="1"/>
</dbReference>
<evidence type="ECO:0000256" key="11">
    <source>
        <dbReference type="ARBA" id="ARBA00023235"/>
    </source>
</evidence>
<comment type="function">
    <text evidence="18">Catalyzes the epimerization of the S- and R-forms of NAD(P)HX, a damaged form of NAD(P)H that is a result of enzymatic or heat-dependent hydration. This is a prerequisite for the S-specific NAD(P)H-hydrate dehydratase to allow the repair of both epimers of NAD(P)HX.</text>
</comment>
<keyword evidence="12 17" id="KW-0456">Lyase</keyword>
<protein>
    <recommendedName>
        <fullName evidence="19">Bifunctional NAD(P)H-hydrate repair enzyme</fullName>
    </recommendedName>
    <alternativeName>
        <fullName evidence="19">Nicotinamide nucleotide repair protein</fullName>
    </alternativeName>
    <domain>
        <recommendedName>
            <fullName evidence="19">ADP-dependent (S)-NAD(P)H-hydrate dehydratase</fullName>
            <ecNumber evidence="19">4.2.1.136</ecNumber>
        </recommendedName>
        <alternativeName>
            <fullName evidence="19">ADP-dependent NAD(P)HX dehydratase</fullName>
        </alternativeName>
    </domain>
    <domain>
        <recommendedName>
            <fullName evidence="19">NAD(P)H-hydrate epimerase</fullName>
            <ecNumber evidence="19">5.1.99.6</ecNumber>
        </recommendedName>
    </domain>
</protein>
<feature type="binding site" evidence="18">
    <location>
        <position position="124"/>
    </location>
    <ligand>
        <name>K(+)</name>
        <dbReference type="ChEBI" id="CHEBI:29103"/>
    </ligand>
</feature>
<dbReference type="PROSITE" id="PS51385">
    <property type="entry name" value="YJEF_N"/>
    <property type="match status" value="1"/>
</dbReference>
<comment type="catalytic activity">
    <reaction evidence="1 18 19">
        <text>(6R)-NADHX = (6S)-NADHX</text>
        <dbReference type="Rhea" id="RHEA:32215"/>
        <dbReference type="ChEBI" id="CHEBI:64074"/>
        <dbReference type="ChEBI" id="CHEBI:64075"/>
        <dbReference type="EC" id="5.1.99.6"/>
    </reaction>
</comment>
<evidence type="ECO:0000256" key="14">
    <source>
        <dbReference type="ARBA" id="ARBA00025153"/>
    </source>
</evidence>
<feature type="binding site" evidence="17">
    <location>
        <begin position="390"/>
        <end position="394"/>
    </location>
    <ligand>
        <name>AMP</name>
        <dbReference type="ChEBI" id="CHEBI:456215"/>
    </ligand>
</feature>
<comment type="similarity">
    <text evidence="17">Belongs to the NnrD/CARKD family.</text>
</comment>
<dbReference type="PANTHER" id="PTHR12592:SF0">
    <property type="entry name" value="ATP-DEPENDENT (S)-NAD(P)H-HYDRATE DEHYDRATASE"/>
    <property type="match status" value="1"/>
</dbReference>
<keyword evidence="9 18" id="KW-0630">Potassium</keyword>
<comment type="function">
    <text evidence="14 19">Bifunctional enzyme that catalyzes the epimerization of the S- and R-forms of NAD(P)HX and the dehydration of the S-form of NAD(P)HX at the expense of ADP, which is converted to AMP. This allows the repair of both epimers of NAD(P)HX, a damaged form of NAD(P)H that is a result of enzymatic or heat-dependent hydration.</text>
</comment>
<evidence type="ECO:0000256" key="15">
    <source>
        <dbReference type="ARBA" id="ARBA00048238"/>
    </source>
</evidence>
<evidence type="ECO:0000256" key="5">
    <source>
        <dbReference type="ARBA" id="ARBA00022723"/>
    </source>
</evidence>
<keyword evidence="13" id="KW-0511">Multifunctional enzyme</keyword>
<name>A0ABW5W1L6_9PSEU</name>
<comment type="catalytic activity">
    <reaction evidence="16 17 19">
        <text>(6S)-NADPHX + ADP = AMP + phosphate + NADPH + H(+)</text>
        <dbReference type="Rhea" id="RHEA:32235"/>
        <dbReference type="ChEBI" id="CHEBI:15378"/>
        <dbReference type="ChEBI" id="CHEBI:43474"/>
        <dbReference type="ChEBI" id="CHEBI:57783"/>
        <dbReference type="ChEBI" id="CHEBI:64076"/>
        <dbReference type="ChEBI" id="CHEBI:456215"/>
        <dbReference type="ChEBI" id="CHEBI:456216"/>
        <dbReference type="EC" id="4.2.1.136"/>
    </reaction>
</comment>
<dbReference type="NCBIfam" id="TIGR00196">
    <property type="entry name" value="yjeF_cterm"/>
    <property type="match status" value="1"/>
</dbReference>
<dbReference type="Gene3D" id="3.40.1190.20">
    <property type="match status" value="1"/>
</dbReference>
<feature type="binding site" evidence="17">
    <location>
        <position position="251"/>
    </location>
    <ligand>
        <name>(6S)-NADPHX</name>
        <dbReference type="ChEBI" id="CHEBI:64076"/>
    </ligand>
</feature>
<dbReference type="Pfam" id="PF03853">
    <property type="entry name" value="YjeF_N"/>
    <property type="match status" value="1"/>
</dbReference>
<evidence type="ECO:0000256" key="18">
    <source>
        <dbReference type="HAMAP-Rule" id="MF_01966"/>
    </source>
</evidence>
<dbReference type="EMBL" id="JBHUOF010000001">
    <property type="protein sequence ID" value="MFD2797817.1"/>
    <property type="molecule type" value="Genomic_DNA"/>
</dbReference>
<feature type="binding site" evidence="18">
    <location>
        <position position="157"/>
    </location>
    <ligand>
        <name>K(+)</name>
        <dbReference type="ChEBI" id="CHEBI:29103"/>
    </ligand>
</feature>
<evidence type="ECO:0000256" key="2">
    <source>
        <dbReference type="ARBA" id="ARBA00000909"/>
    </source>
</evidence>
<keyword evidence="7 17" id="KW-0067">ATP-binding</keyword>
<evidence type="ECO:0000256" key="8">
    <source>
        <dbReference type="ARBA" id="ARBA00022857"/>
    </source>
</evidence>
<dbReference type="EC" id="4.2.1.136" evidence="19"/>
<comment type="caution">
    <text evidence="18">Lacks conserved residue(s) required for the propagation of feature annotation.</text>
</comment>
<proteinExistence type="inferred from homology"/>
<evidence type="ECO:0000313" key="23">
    <source>
        <dbReference type="Proteomes" id="UP001597478"/>
    </source>
</evidence>
<evidence type="ECO:0000256" key="16">
    <source>
        <dbReference type="ARBA" id="ARBA00049209"/>
    </source>
</evidence>
<feature type="binding site" evidence="17">
    <location>
        <position position="419"/>
    </location>
    <ligand>
        <name>AMP</name>
        <dbReference type="ChEBI" id="CHEBI:456215"/>
    </ligand>
</feature>
<comment type="caution">
    <text evidence="22">The sequence shown here is derived from an EMBL/GenBank/DDBJ whole genome shotgun (WGS) entry which is preliminary data.</text>
</comment>
<comment type="catalytic activity">
    <reaction evidence="15 17 19">
        <text>(6S)-NADHX + ADP = AMP + phosphate + NADH + H(+)</text>
        <dbReference type="Rhea" id="RHEA:32223"/>
        <dbReference type="ChEBI" id="CHEBI:15378"/>
        <dbReference type="ChEBI" id="CHEBI:43474"/>
        <dbReference type="ChEBI" id="CHEBI:57945"/>
        <dbReference type="ChEBI" id="CHEBI:64074"/>
        <dbReference type="ChEBI" id="CHEBI:456215"/>
        <dbReference type="ChEBI" id="CHEBI:456216"/>
        <dbReference type="EC" id="4.2.1.136"/>
    </reaction>
</comment>
<dbReference type="HAMAP" id="MF_01965">
    <property type="entry name" value="NADHX_dehydratase"/>
    <property type="match status" value="1"/>
</dbReference>
<evidence type="ECO:0000256" key="17">
    <source>
        <dbReference type="HAMAP-Rule" id="MF_01965"/>
    </source>
</evidence>
<evidence type="ECO:0000256" key="13">
    <source>
        <dbReference type="ARBA" id="ARBA00023268"/>
    </source>
</evidence>
<dbReference type="InterPro" id="IPR036652">
    <property type="entry name" value="YjeF_N_dom_sf"/>
</dbReference>
<dbReference type="InterPro" id="IPR000631">
    <property type="entry name" value="CARKD"/>
</dbReference>
<keyword evidence="6 17" id="KW-0547">Nucleotide-binding</keyword>
<keyword evidence="5 18" id="KW-0479">Metal-binding</keyword>
<feature type="binding site" evidence="18">
    <location>
        <begin position="128"/>
        <end position="134"/>
    </location>
    <ligand>
        <name>(6S)-NADPHX</name>
        <dbReference type="ChEBI" id="CHEBI:64076"/>
    </ligand>
</feature>